<feature type="binding site" evidence="8">
    <location>
        <position position="29"/>
    </location>
    <ligand>
        <name>3-phosphoshikimate</name>
        <dbReference type="ChEBI" id="CHEBI:145989"/>
    </ligand>
</feature>
<accession>A0A839DVJ2</accession>
<feature type="domain" description="Enolpyruvate transferase" evidence="9">
    <location>
        <begin position="12"/>
        <end position="411"/>
    </location>
</feature>
<dbReference type="InterPro" id="IPR013792">
    <property type="entry name" value="RNA3'P_cycl/enolpyr_Trfase_a/b"/>
</dbReference>
<dbReference type="PANTHER" id="PTHR21090">
    <property type="entry name" value="AROM/DEHYDROQUINATE SYNTHASE"/>
    <property type="match status" value="1"/>
</dbReference>
<feature type="binding site" evidence="8">
    <location>
        <position position="339"/>
    </location>
    <ligand>
        <name>phosphoenolpyruvate</name>
        <dbReference type="ChEBI" id="CHEBI:58702"/>
    </ligand>
</feature>
<feature type="binding site" evidence="8">
    <location>
        <position position="165"/>
    </location>
    <ligand>
        <name>3-phosphoshikimate</name>
        <dbReference type="ChEBI" id="CHEBI:145989"/>
    </ligand>
</feature>
<comment type="catalytic activity">
    <reaction evidence="7">
        <text>3-phosphoshikimate + phosphoenolpyruvate = 5-O-(1-carboxyvinyl)-3-phosphoshikimate + phosphate</text>
        <dbReference type="Rhea" id="RHEA:21256"/>
        <dbReference type="ChEBI" id="CHEBI:43474"/>
        <dbReference type="ChEBI" id="CHEBI:57701"/>
        <dbReference type="ChEBI" id="CHEBI:58702"/>
        <dbReference type="ChEBI" id="CHEBI:145989"/>
        <dbReference type="EC" id="2.5.1.19"/>
    </reaction>
    <physiologicalReaction direction="left-to-right" evidence="7">
        <dbReference type="Rhea" id="RHEA:21257"/>
    </physiologicalReaction>
</comment>
<feature type="binding site" evidence="8">
    <location>
        <position position="193"/>
    </location>
    <ligand>
        <name>3-phosphoshikimate</name>
        <dbReference type="ChEBI" id="CHEBI:145989"/>
    </ligand>
</feature>
<sequence>MSHPWSAPVARDAVRATVTIPGSKSLTNRALVLAALADGPSTLHGPLRSRDTELMAAALRALGTRITDGPRDEWLITPVSPHGPAEVDCGLAGTVMRFVPPLASLATGPVTFDGDPQARKRPLSTVLDGLRALGADIEGTALPFEVRGQGALPGGRVTIDASASSQFVSGLLLSAARFDHGITLVHEGESVPSLPHIDMTVTMLRAAGVEVDDRQPDVWRVKPGPVDPLDLDVEPDLSNATPFLAAAAVTAGEVTVPGWPEHTNQAGDAIRDILERMGVHVRLDGAGLTVTGPEKLEGADVDLHAVGELTPTVAAMAACAHGSSRLRGIAHLRGHETDRLAALQHELNSLGSSVQQTDDGLLIEPRPLHGGTWHSYADHRMATAGAILGLRVPGITLDDITTTSKTLPDFTGMWSTLLDPVS</sequence>
<evidence type="ECO:0000313" key="11">
    <source>
        <dbReference type="Proteomes" id="UP000569329"/>
    </source>
</evidence>
<feature type="active site" description="Proton acceptor" evidence="8">
    <location>
        <position position="308"/>
    </location>
</feature>
<dbReference type="GO" id="GO:0003866">
    <property type="term" value="F:3-phosphoshikimate 1-carboxyvinyltransferase activity"/>
    <property type="evidence" value="ECO:0007669"/>
    <property type="project" value="UniProtKB-UniRule"/>
</dbReference>
<feature type="binding site" evidence="8">
    <location>
        <position position="335"/>
    </location>
    <ligand>
        <name>3-phosphoshikimate</name>
        <dbReference type="ChEBI" id="CHEBI:145989"/>
    </ligand>
</feature>
<comment type="subcellular location">
    <subcellularLocation>
        <location evidence="8">Cytoplasm</location>
    </subcellularLocation>
</comment>
<dbReference type="UniPathway" id="UPA00053">
    <property type="reaction ID" value="UER00089"/>
</dbReference>
<feature type="binding site" evidence="8">
    <location>
        <position position="121"/>
    </location>
    <ligand>
        <name>phosphoenolpyruvate</name>
        <dbReference type="ChEBI" id="CHEBI:58702"/>
    </ligand>
</feature>
<organism evidence="10 11">
    <name type="scientific">Halosaccharopolyspora lacisalsi</name>
    <dbReference type="NCBI Taxonomy" id="1000566"/>
    <lineage>
        <taxon>Bacteria</taxon>
        <taxon>Bacillati</taxon>
        <taxon>Actinomycetota</taxon>
        <taxon>Actinomycetes</taxon>
        <taxon>Pseudonocardiales</taxon>
        <taxon>Pseudonocardiaceae</taxon>
        <taxon>Halosaccharopolyspora</taxon>
    </lineage>
</organism>
<evidence type="ECO:0000256" key="4">
    <source>
        <dbReference type="ARBA" id="ARBA00022605"/>
    </source>
</evidence>
<dbReference type="EC" id="2.5.1.19" evidence="8"/>
<dbReference type="RefSeq" id="WP_182544308.1">
    <property type="nucleotide sequence ID" value="NZ_JACGWZ010000003.1"/>
</dbReference>
<dbReference type="GO" id="GO:0005737">
    <property type="term" value="C:cytoplasm"/>
    <property type="evidence" value="ECO:0007669"/>
    <property type="project" value="UniProtKB-SubCell"/>
</dbReference>
<protein>
    <recommendedName>
        <fullName evidence="8">3-phosphoshikimate 1-carboxyvinyltransferase</fullName>
        <ecNumber evidence="8">2.5.1.19</ecNumber>
    </recommendedName>
    <alternativeName>
        <fullName evidence="8">5-enolpyruvylshikimate-3-phosphate synthase</fullName>
        <shortName evidence="8">EPSP synthase</shortName>
        <shortName evidence="8">EPSPS</shortName>
    </alternativeName>
</protein>
<dbReference type="AlphaFoldDB" id="A0A839DVJ2"/>
<dbReference type="Pfam" id="PF00275">
    <property type="entry name" value="EPSP_synthase"/>
    <property type="match status" value="1"/>
</dbReference>
<evidence type="ECO:0000256" key="1">
    <source>
        <dbReference type="ARBA" id="ARBA00004811"/>
    </source>
</evidence>
<feature type="binding site" evidence="8">
    <location>
        <position position="166"/>
    </location>
    <ligand>
        <name>3-phosphoshikimate</name>
        <dbReference type="ChEBI" id="CHEBI:145989"/>
    </ligand>
</feature>
<comment type="pathway">
    <text evidence="1 8">Metabolic intermediate biosynthesis; chorismate biosynthesis; chorismate from D-erythrose 4-phosphate and phosphoenolpyruvate: step 6/7.</text>
</comment>
<dbReference type="GO" id="GO:0009073">
    <property type="term" value="P:aromatic amino acid family biosynthetic process"/>
    <property type="evidence" value="ECO:0007669"/>
    <property type="project" value="UniProtKB-KW"/>
</dbReference>
<feature type="binding site" evidence="8">
    <location>
        <position position="24"/>
    </location>
    <ligand>
        <name>3-phosphoshikimate</name>
        <dbReference type="ChEBI" id="CHEBI:145989"/>
    </ligand>
</feature>
<feature type="binding site" evidence="8">
    <location>
        <position position="405"/>
    </location>
    <ligand>
        <name>phosphoenolpyruvate</name>
        <dbReference type="ChEBI" id="CHEBI:58702"/>
    </ligand>
</feature>
<evidence type="ECO:0000256" key="2">
    <source>
        <dbReference type="ARBA" id="ARBA00009948"/>
    </source>
</evidence>
<dbReference type="NCBIfam" id="TIGR01356">
    <property type="entry name" value="aroA"/>
    <property type="match status" value="1"/>
</dbReference>
<keyword evidence="3 8" id="KW-0963">Cytoplasm</keyword>
<feature type="binding site" evidence="8">
    <location>
        <position position="25"/>
    </location>
    <ligand>
        <name>3-phosphoshikimate</name>
        <dbReference type="ChEBI" id="CHEBI:145989"/>
    </ligand>
</feature>
<gene>
    <name evidence="8" type="primary">aroA</name>
    <name evidence="10" type="ORF">FHX42_002414</name>
</gene>
<name>A0A839DVJ2_9PSEU</name>
<evidence type="ECO:0000256" key="7">
    <source>
        <dbReference type="ARBA" id="ARBA00044633"/>
    </source>
</evidence>
<dbReference type="HAMAP" id="MF_00210">
    <property type="entry name" value="EPSP_synth"/>
    <property type="match status" value="1"/>
</dbReference>
<feature type="binding site" evidence="8">
    <location>
        <position position="380"/>
    </location>
    <ligand>
        <name>phosphoenolpyruvate</name>
        <dbReference type="ChEBI" id="CHEBI:58702"/>
    </ligand>
</feature>
<evidence type="ECO:0000256" key="6">
    <source>
        <dbReference type="ARBA" id="ARBA00023141"/>
    </source>
</evidence>
<feature type="binding site" evidence="8">
    <location>
        <position position="166"/>
    </location>
    <ligand>
        <name>phosphoenolpyruvate</name>
        <dbReference type="ChEBI" id="CHEBI:58702"/>
    </ligand>
</feature>
<comment type="caution">
    <text evidence="10">The sequence shown here is derived from an EMBL/GenBank/DDBJ whole genome shotgun (WGS) entry which is preliminary data.</text>
</comment>
<keyword evidence="5 8" id="KW-0808">Transferase</keyword>
<dbReference type="EMBL" id="JACGWZ010000003">
    <property type="protein sequence ID" value="MBA8825063.1"/>
    <property type="molecule type" value="Genomic_DNA"/>
</dbReference>
<evidence type="ECO:0000256" key="3">
    <source>
        <dbReference type="ARBA" id="ARBA00022490"/>
    </source>
</evidence>
<keyword evidence="11" id="KW-1185">Reference proteome</keyword>
<dbReference type="FunFam" id="3.65.10.10:FF:000011">
    <property type="entry name" value="3-phosphoshikimate 1-carboxyvinyltransferase"/>
    <property type="match status" value="1"/>
</dbReference>
<dbReference type="InterPro" id="IPR036968">
    <property type="entry name" value="Enolpyruvate_Tfrase_sf"/>
</dbReference>
<comment type="subunit">
    <text evidence="8">Monomer.</text>
</comment>
<dbReference type="Gene3D" id="3.65.10.10">
    <property type="entry name" value="Enolpyruvate transferase domain"/>
    <property type="match status" value="2"/>
</dbReference>
<dbReference type="GO" id="GO:0008652">
    <property type="term" value="P:amino acid biosynthetic process"/>
    <property type="evidence" value="ECO:0007669"/>
    <property type="project" value="UniProtKB-KW"/>
</dbReference>
<feature type="binding site" evidence="8">
    <location>
        <position position="24"/>
    </location>
    <ligand>
        <name>phosphoenolpyruvate</name>
        <dbReference type="ChEBI" id="CHEBI:58702"/>
    </ligand>
</feature>
<feature type="binding site" evidence="8">
    <location>
        <position position="93"/>
    </location>
    <ligand>
        <name>phosphoenolpyruvate</name>
        <dbReference type="ChEBI" id="CHEBI:58702"/>
    </ligand>
</feature>
<dbReference type="FunFam" id="3.65.10.10:FF:000010">
    <property type="entry name" value="3-phosphoshikimate 1-carboxyvinyltransferase"/>
    <property type="match status" value="1"/>
</dbReference>
<keyword evidence="4 8" id="KW-0028">Amino-acid biosynthesis</keyword>
<dbReference type="InterPro" id="IPR023193">
    <property type="entry name" value="EPSP_synthase_CS"/>
</dbReference>
<proteinExistence type="inferred from homology"/>
<feature type="binding site" evidence="8">
    <location>
        <position position="164"/>
    </location>
    <ligand>
        <name>3-phosphoshikimate</name>
        <dbReference type="ChEBI" id="CHEBI:145989"/>
    </ligand>
</feature>
<dbReference type="PROSITE" id="PS00104">
    <property type="entry name" value="EPSP_SYNTHASE_1"/>
    <property type="match status" value="1"/>
</dbReference>
<evidence type="ECO:0000259" key="9">
    <source>
        <dbReference type="Pfam" id="PF00275"/>
    </source>
</evidence>
<comment type="function">
    <text evidence="8">Catalyzes the transfer of the enolpyruvyl moiety of phosphoenolpyruvate (PEP) to the 5-hydroxyl of shikimate-3-phosphate (S3P) to produce enolpyruvyl shikimate-3-phosphate and inorganic phosphate.</text>
</comment>
<comment type="similarity">
    <text evidence="2 8">Belongs to the EPSP synthase family.</text>
</comment>
<dbReference type="SUPFAM" id="SSF55205">
    <property type="entry name" value="EPT/RTPC-like"/>
    <property type="match status" value="1"/>
</dbReference>
<dbReference type="PIRSF" id="PIRSF000505">
    <property type="entry name" value="EPSPS"/>
    <property type="match status" value="1"/>
</dbReference>
<dbReference type="PANTHER" id="PTHR21090:SF5">
    <property type="entry name" value="PENTAFUNCTIONAL AROM POLYPEPTIDE"/>
    <property type="match status" value="1"/>
</dbReference>
<dbReference type="CDD" id="cd01556">
    <property type="entry name" value="EPSP_synthase"/>
    <property type="match status" value="1"/>
</dbReference>
<dbReference type="PROSITE" id="PS00885">
    <property type="entry name" value="EPSP_SYNTHASE_2"/>
    <property type="match status" value="1"/>
</dbReference>
<keyword evidence="6 8" id="KW-0057">Aromatic amino acid biosynthesis</keyword>
<evidence type="ECO:0000313" key="10">
    <source>
        <dbReference type="EMBL" id="MBA8825063.1"/>
    </source>
</evidence>
<dbReference type="GO" id="GO:0009423">
    <property type="term" value="P:chorismate biosynthetic process"/>
    <property type="evidence" value="ECO:0007669"/>
    <property type="project" value="UniProtKB-UniRule"/>
</dbReference>
<dbReference type="Proteomes" id="UP000569329">
    <property type="component" value="Unassembled WGS sequence"/>
</dbReference>
<evidence type="ECO:0000256" key="5">
    <source>
        <dbReference type="ARBA" id="ARBA00022679"/>
    </source>
</evidence>
<feature type="binding site" evidence="8">
    <location>
        <position position="308"/>
    </location>
    <ligand>
        <name>3-phosphoshikimate</name>
        <dbReference type="ChEBI" id="CHEBI:145989"/>
    </ligand>
</feature>
<dbReference type="InterPro" id="IPR006264">
    <property type="entry name" value="EPSP_synthase"/>
</dbReference>
<evidence type="ECO:0000256" key="8">
    <source>
        <dbReference type="HAMAP-Rule" id="MF_00210"/>
    </source>
</evidence>
<comment type="caution">
    <text evidence="8">Lacks conserved residue(s) required for the propagation of feature annotation.</text>
</comment>
<reference evidence="10 11" key="1">
    <citation type="submission" date="2020-07" db="EMBL/GenBank/DDBJ databases">
        <title>Sequencing the genomes of 1000 actinobacteria strains.</title>
        <authorList>
            <person name="Klenk H.-P."/>
        </authorList>
    </citation>
    <scope>NUCLEOTIDE SEQUENCE [LARGE SCALE GENOMIC DNA]</scope>
    <source>
        <strain evidence="10 11">DSM 45975</strain>
    </source>
</reference>
<dbReference type="InterPro" id="IPR001986">
    <property type="entry name" value="Enolpyruvate_Tfrase_dom"/>
</dbReference>